<keyword evidence="2" id="KW-1185">Reference proteome</keyword>
<gene>
    <name evidence="1" type="ORF">HPB50_017661</name>
</gene>
<protein>
    <submittedName>
        <fullName evidence="1">Uncharacterized protein</fullName>
    </submittedName>
</protein>
<accession>A0ACB7SGL4</accession>
<comment type="caution">
    <text evidence="1">The sequence shown here is derived from an EMBL/GenBank/DDBJ whole genome shotgun (WGS) entry which is preliminary data.</text>
</comment>
<evidence type="ECO:0000313" key="1">
    <source>
        <dbReference type="EMBL" id="KAH6933695.1"/>
    </source>
</evidence>
<proteinExistence type="predicted"/>
<sequence length="139" mass="15252">MTLLGLLHAVRPTEVVFAGGVVFALLLVGTTDANEGCGNTPDDSQMMSVLKQAADMFMPCIEGLYNMPVHGSILEEIHETLGACLVETTAEYLSTIKDFPYDPNVMAEKTLGCMMSSKTVPREKQRFFAALHWLLLLLK</sequence>
<organism evidence="1 2">
    <name type="scientific">Hyalomma asiaticum</name>
    <name type="common">Tick</name>
    <dbReference type="NCBI Taxonomy" id="266040"/>
    <lineage>
        <taxon>Eukaryota</taxon>
        <taxon>Metazoa</taxon>
        <taxon>Ecdysozoa</taxon>
        <taxon>Arthropoda</taxon>
        <taxon>Chelicerata</taxon>
        <taxon>Arachnida</taxon>
        <taxon>Acari</taxon>
        <taxon>Parasitiformes</taxon>
        <taxon>Ixodida</taxon>
        <taxon>Ixodoidea</taxon>
        <taxon>Ixodidae</taxon>
        <taxon>Hyalomminae</taxon>
        <taxon>Hyalomma</taxon>
    </lineage>
</organism>
<dbReference type="EMBL" id="CM023484">
    <property type="protein sequence ID" value="KAH6933695.1"/>
    <property type="molecule type" value="Genomic_DNA"/>
</dbReference>
<reference evidence="1" key="1">
    <citation type="submission" date="2020-05" db="EMBL/GenBank/DDBJ databases">
        <title>Large-scale comparative analyses of tick genomes elucidate their genetic diversity and vector capacities.</title>
        <authorList>
            <person name="Jia N."/>
            <person name="Wang J."/>
            <person name="Shi W."/>
            <person name="Du L."/>
            <person name="Sun Y."/>
            <person name="Zhan W."/>
            <person name="Jiang J."/>
            <person name="Wang Q."/>
            <person name="Zhang B."/>
            <person name="Ji P."/>
            <person name="Sakyi L.B."/>
            <person name="Cui X."/>
            <person name="Yuan T."/>
            <person name="Jiang B."/>
            <person name="Yang W."/>
            <person name="Lam T.T.-Y."/>
            <person name="Chang Q."/>
            <person name="Ding S."/>
            <person name="Wang X."/>
            <person name="Zhu J."/>
            <person name="Ruan X."/>
            <person name="Zhao L."/>
            <person name="Wei J."/>
            <person name="Que T."/>
            <person name="Du C."/>
            <person name="Cheng J."/>
            <person name="Dai P."/>
            <person name="Han X."/>
            <person name="Huang E."/>
            <person name="Gao Y."/>
            <person name="Liu J."/>
            <person name="Shao H."/>
            <person name="Ye R."/>
            <person name="Li L."/>
            <person name="Wei W."/>
            <person name="Wang X."/>
            <person name="Wang C."/>
            <person name="Yang T."/>
            <person name="Huo Q."/>
            <person name="Li W."/>
            <person name="Guo W."/>
            <person name="Chen H."/>
            <person name="Zhou L."/>
            <person name="Ni X."/>
            <person name="Tian J."/>
            <person name="Zhou Y."/>
            <person name="Sheng Y."/>
            <person name="Liu T."/>
            <person name="Pan Y."/>
            <person name="Xia L."/>
            <person name="Li J."/>
            <person name="Zhao F."/>
            <person name="Cao W."/>
        </authorList>
    </citation>
    <scope>NUCLEOTIDE SEQUENCE</scope>
    <source>
        <strain evidence="1">Hyas-2018</strain>
    </source>
</reference>
<evidence type="ECO:0000313" key="2">
    <source>
        <dbReference type="Proteomes" id="UP000821845"/>
    </source>
</evidence>
<name>A0ACB7SGL4_HYAAI</name>
<dbReference type="Proteomes" id="UP000821845">
    <property type="component" value="Chromosome 4"/>
</dbReference>